<evidence type="ECO:0000256" key="1">
    <source>
        <dbReference type="SAM" id="Phobius"/>
    </source>
</evidence>
<keyword evidence="1" id="KW-0812">Transmembrane</keyword>
<gene>
    <name evidence="2" type="ORF">NST17_20630</name>
</gene>
<dbReference type="RefSeq" id="WP_342021172.1">
    <property type="nucleotide sequence ID" value="NZ_JBBYAK010000003.1"/>
</dbReference>
<evidence type="ECO:0000313" key="3">
    <source>
        <dbReference type="Proteomes" id="UP001459714"/>
    </source>
</evidence>
<protein>
    <recommendedName>
        <fullName evidence="4">Flagellin Flp1-like domain-containing protein</fullName>
    </recommendedName>
</protein>
<dbReference type="Proteomes" id="UP001459714">
    <property type="component" value="Unassembled WGS sequence"/>
</dbReference>
<comment type="caution">
    <text evidence="2">The sequence shown here is derived from an EMBL/GenBank/DDBJ whole genome shotgun (WGS) entry which is preliminary data.</text>
</comment>
<reference evidence="2 3" key="1">
    <citation type="submission" date="2024-03" db="EMBL/GenBank/DDBJ databases">
        <title>Bacilli Hybrid Assemblies.</title>
        <authorList>
            <person name="Kovac J."/>
        </authorList>
    </citation>
    <scope>NUCLEOTIDE SEQUENCE [LARGE SCALE GENOMIC DNA]</scope>
    <source>
        <strain evidence="2 3">FSL M8-0022</strain>
    </source>
</reference>
<evidence type="ECO:0000313" key="2">
    <source>
        <dbReference type="EMBL" id="MEL3959562.1"/>
    </source>
</evidence>
<sequence length="57" mass="5944">MGEKTGSLTLMVTVLVVAVALILIVQKTFPDLASNIMAKMNSIVNNVTKVEVGNIGG</sequence>
<feature type="transmembrane region" description="Helical" evidence="1">
    <location>
        <begin position="6"/>
        <end position="25"/>
    </location>
</feature>
<keyword evidence="1" id="KW-1133">Transmembrane helix</keyword>
<keyword evidence="1" id="KW-0472">Membrane</keyword>
<name>A0ABU9K341_9BACI</name>
<evidence type="ECO:0008006" key="4">
    <source>
        <dbReference type="Google" id="ProtNLM"/>
    </source>
</evidence>
<accession>A0ABU9K341</accession>
<proteinExistence type="predicted"/>
<keyword evidence="3" id="KW-1185">Reference proteome</keyword>
<dbReference type="EMBL" id="JBBYAK010000003">
    <property type="protein sequence ID" value="MEL3959562.1"/>
    <property type="molecule type" value="Genomic_DNA"/>
</dbReference>
<organism evidence="2 3">
    <name type="scientific">Caldifermentibacillus hisashii</name>
    <dbReference type="NCBI Taxonomy" id="996558"/>
    <lineage>
        <taxon>Bacteria</taxon>
        <taxon>Bacillati</taxon>
        <taxon>Bacillota</taxon>
        <taxon>Bacilli</taxon>
        <taxon>Bacillales</taxon>
        <taxon>Bacillaceae</taxon>
        <taxon>Caldifermentibacillus</taxon>
    </lineage>
</organism>